<name>A0A6A6GV29_VIRVR</name>
<dbReference type="Proteomes" id="UP000800092">
    <property type="component" value="Unassembled WGS sequence"/>
</dbReference>
<keyword evidence="1" id="KW-0812">Transmembrane</keyword>
<protein>
    <submittedName>
        <fullName evidence="2">Uncharacterized protein</fullName>
    </submittedName>
</protein>
<evidence type="ECO:0000256" key="1">
    <source>
        <dbReference type="SAM" id="Phobius"/>
    </source>
</evidence>
<evidence type="ECO:0000313" key="3">
    <source>
        <dbReference type="Proteomes" id="UP000800092"/>
    </source>
</evidence>
<reference evidence="2" key="1">
    <citation type="journal article" date="2020" name="Stud. Mycol.">
        <title>101 Dothideomycetes genomes: a test case for predicting lifestyles and emergence of pathogens.</title>
        <authorList>
            <person name="Haridas S."/>
            <person name="Albert R."/>
            <person name="Binder M."/>
            <person name="Bloem J."/>
            <person name="Labutti K."/>
            <person name="Salamov A."/>
            <person name="Andreopoulos B."/>
            <person name="Baker S."/>
            <person name="Barry K."/>
            <person name="Bills G."/>
            <person name="Bluhm B."/>
            <person name="Cannon C."/>
            <person name="Castanera R."/>
            <person name="Culley D."/>
            <person name="Daum C."/>
            <person name="Ezra D."/>
            <person name="Gonzalez J."/>
            <person name="Henrissat B."/>
            <person name="Kuo A."/>
            <person name="Liang C."/>
            <person name="Lipzen A."/>
            <person name="Lutzoni F."/>
            <person name="Magnuson J."/>
            <person name="Mondo S."/>
            <person name="Nolan M."/>
            <person name="Ohm R."/>
            <person name="Pangilinan J."/>
            <person name="Park H.-J."/>
            <person name="Ramirez L."/>
            <person name="Alfaro M."/>
            <person name="Sun H."/>
            <person name="Tritt A."/>
            <person name="Yoshinaga Y."/>
            <person name="Zwiers L.-H."/>
            <person name="Turgeon B."/>
            <person name="Goodwin S."/>
            <person name="Spatafora J."/>
            <person name="Crous P."/>
            <person name="Grigoriev I."/>
        </authorList>
    </citation>
    <scope>NUCLEOTIDE SEQUENCE</scope>
    <source>
        <strain evidence="2">Tuck. ex Michener</strain>
    </source>
</reference>
<dbReference type="EMBL" id="ML991857">
    <property type="protein sequence ID" value="KAF2229652.1"/>
    <property type="molecule type" value="Genomic_DNA"/>
</dbReference>
<gene>
    <name evidence="2" type="ORF">EV356DRAFT_374703</name>
</gene>
<feature type="transmembrane region" description="Helical" evidence="1">
    <location>
        <begin position="27"/>
        <end position="48"/>
    </location>
</feature>
<evidence type="ECO:0000313" key="2">
    <source>
        <dbReference type="EMBL" id="KAF2229652.1"/>
    </source>
</evidence>
<keyword evidence="1" id="KW-1133">Transmembrane helix</keyword>
<keyword evidence="3" id="KW-1185">Reference proteome</keyword>
<dbReference type="AlphaFoldDB" id="A0A6A6GV29"/>
<sequence length="62" mass="6962">MAHLSKFAADDMWTMYGYRANLALDHFLLSVLPMIIFGSLSSMAYLVFESRSVIFGRATPSL</sequence>
<dbReference type="OrthoDB" id="66881at2759"/>
<keyword evidence="1" id="KW-0472">Membrane</keyword>
<accession>A0A6A6GV29</accession>
<proteinExistence type="predicted"/>
<organism evidence="2 3">
    <name type="scientific">Viridothelium virens</name>
    <name type="common">Speckled blister lichen</name>
    <name type="synonym">Trypethelium virens</name>
    <dbReference type="NCBI Taxonomy" id="1048519"/>
    <lineage>
        <taxon>Eukaryota</taxon>
        <taxon>Fungi</taxon>
        <taxon>Dikarya</taxon>
        <taxon>Ascomycota</taxon>
        <taxon>Pezizomycotina</taxon>
        <taxon>Dothideomycetes</taxon>
        <taxon>Dothideomycetes incertae sedis</taxon>
        <taxon>Trypetheliales</taxon>
        <taxon>Trypetheliaceae</taxon>
        <taxon>Viridothelium</taxon>
    </lineage>
</organism>